<accession>A0A290N2F9</accession>
<keyword evidence="1" id="KW-0732">Signal</keyword>
<protein>
    <recommendedName>
        <fullName evidence="2">Tip attachment protein J domain-containing protein</fullName>
    </recommendedName>
</protein>
<proteinExistence type="predicted"/>
<reference evidence="4" key="1">
    <citation type="submission" date="2017-09" db="EMBL/GenBank/DDBJ databases">
        <title>Genome evolution observed in wild isolates of Caulobacter crescentus.</title>
        <authorList>
            <person name="Ely B."/>
            <person name="Wilson K."/>
            <person name="Scott D."/>
        </authorList>
    </citation>
    <scope>NUCLEOTIDE SEQUENCE [LARGE SCALE GENOMIC DNA]</scope>
    <source>
        <strain evidence="4">CB13b1a</strain>
    </source>
</reference>
<feature type="signal peptide" evidence="1">
    <location>
        <begin position="1"/>
        <end position="34"/>
    </location>
</feature>
<dbReference type="EMBL" id="CP023315">
    <property type="protein sequence ID" value="ATC34114.1"/>
    <property type="molecule type" value="Genomic_DNA"/>
</dbReference>
<dbReference type="InterPro" id="IPR013783">
    <property type="entry name" value="Ig-like_fold"/>
</dbReference>
<evidence type="ECO:0000313" key="4">
    <source>
        <dbReference type="Proteomes" id="UP000217311"/>
    </source>
</evidence>
<dbReference type="Proteomes" id="UP000217311">
    <property type="component" value="Chromosome"/>
</dbReference>
<dbReference type="InterPro" id="IPR032876">
    <property type="entry name" value="J_dom"/>
</dbReference>
<dbReference type="AlphaFoldDB" id="A0A290N2F9"/>
<evidence type="ECO:0000313" key="3">
    <source>
        <dbReference type="EMBL" id="ATC34114.1"/>
    </source>
</evidence>
<organism evidence="3 4">
    <name type="scientific">Caulobacter vibrioides</name>
    <name type="common">Caulobacter crescentus</name>
    <dbReference type="NCBI Taxonomy" id="155892"/>
    <lineage>
        <taxon>Bacteria</taxon>
        <taxon>Pseudomonadati</taxon>
        <taxon>Pseudomonadota</taxon>
        <taxon>Alphaproteobacteria</taxon>
        <taxon>Caulobacterales</taxon>
        <taxon>Caulobacteraceae</taxon>
        <taxon>Caulobacter</taxon>
    </lineage>
</organism>
<name>A0A290N2F9_CAUVI</name>
<dbReference type="Gene3D" id="2.60.40.10">
    <property type="entry name" value="Immunoglobulins"/>
    <property type="match status" value="1"/>
</dbReference>
<feature type="chain" id="PRO_5011973543" description="Tip attachment protein J domain-containing protein" evidence="1">
    <location>
        <begin position="35"/>
        <end position="1101"/>
    </location>
</feature>
<evidence type="ECO:0000256" key="1">
    <source>
        <dbReference type="SAM" id="SignalP"/>
    </source>
</evidence>
<evidence type="ECO:0000259" key="2">
    <source>
        <dbReference type="Pfam" id="PF13550"/>
    </source>
</evidence>
<feature type="domain" description="Tip attachment protein J" evidence="2">
    <location>
        <begin position="364"/>
        <end position="507"/>
    </location>
</feature>
<gene>
    <name evidence="3" type="ORF">CA606_18240</name>
</gene>
<sequence length="1101" mass="114036">MERGLMISPKHAARLRVFAVTAVVALAAPTMAHADPITTLIVSAINVVAGAGIAAAVGNFLVVYGSILYQAAATFALSKVSGSKAAAARDRQASVQQLSVGEVPREAIVGEAGTGGSLVDAYWFGGANGTDWNVLVIAVADHRCHSLVGFYEGDNYRAFSGDGFVAGYNNQLRVYWRAGTATDAALPSDLSGLGPATATGALQGVARVIVAYKADAPDAKNPIWTTGRPSFLWVVKGLLCYDPRKDSTVPGGSGAHRWDDPSTREWTENTEICRYNISRGVYFLDQVDQPASLMLGRGLSAYEAPPARVFAPANLCDEVVSWTDTATGLTYNEPRYRVGGVISADQDFNTVEQWFADAMAGFVIQPEGGVAVEPGQAKSPVAAITDDDLVVGGSVQWSNEVSDADRINSVVVSYVEPSQKFAMTTAGVLRDDTDILSDGGPKETSLSLNLVRHRSQALRIGEIKRRGARLERRGLLTLPPKFAGLEEGDWITYTSDYRTKGETVTMRVNKYALDEAWRNTLVLEETAYAVYGFGALAVEPAPTPVVTPVGALALAGVAATAITLTGTDGSALPAVRVSWTTPVDAAITQIRAEIRPNGGTDVTPTTTGEVSAGVMNVTAGVPSSGVIQVRLVPLGAPGRAITPSSWITLTTGALVAPPLTPDTTPPGAPSSISADTSMGSIFLRWTDPSDADLDKIELWESSWNDRFTAQKVATVAGYAGGRNGWTRSGLDSGVTRYYALRAIDRSGNVSGWYPAGPTDMFAATTDSLAIADFPADLEPVGVFPTLPSPSGYAGPKTIRVASDGKLYRYVAGAWVTGVAAADIAGTIGDSQIAALSAVKLAGQITTTQIQDGSIQTPKLAAGSVAAGKIAAGAVSALEIQSGAITTTKLAAGAVTANEIAAGSITGDRLTAGTVSAAYIGAGAVSTDKLAAGAVTADKVSAFSITADRLVTGQLDTYYIKAGAIANAGLVDWSGSTLLSASAGSPSVIGSGISVEVRGGGGAYTTIQLTYYVAAVNDDLVNQVGLWINLAVTGGFGSFFTGWDAALVEPGNPATLTVPVHLRLPGSGYINFTPVAFANPAGGSPQLYVNRVKLLPTAIYNG</sequence>
<dbReference type="Pfam" id="PF13550">
    <property type="entry name" value="Phage-tail_3"/>
    <property type="match status" value="1"/>
</dbReference>